<evidence type="ECO:0000256" key="2">
    <source>
        <dbReference type="ARBA" id="ARBA00006337"/>
    </source>
</evidence>
<keyword evidence="3" id="KW-1003">Cell membrane</keyword>
<dbReference type="CDD" id="cd04590">
    <property type="entry name" value="CBS_pair_CorC_HlyC_assoc"/>
    <property type="match status" value="1"/>
</dbReference>
<evidence type="ECO:0000256" key="4">
    <source>
        <dbReference type="ARBA" id="ARBA00022692"/>
    </source>
</evidence>
<evidence type="ECO:0000256" key="5">
    <source>
        <dbReference type="ARBA" id="ARBA00022737"/>
    </source>
</evidence>
<evidence type="ECO:0000259" key="13">
    <source>
        <dbReference type="PROSITE" id="PS51846"/>
    </source>
</evidence>
<dbReference type="EMBL" id="JAJEQC010000004">
    <property type="protein sequence ID" value="MCC2136533.1"/>
    <property type="molecule type" value="Genomic_DNA"/>
</dbReference>
<keyword evidence="6 10" id="KW-1133">Transmembrane helix</keyword>
<dbReference type="Pfam" id="PF03471">
    <property type="entry name" value="CorC_HlyC"/>
    <property type="match status" value="1"/>
</dbReference>
<evidence type="ECO:0000256" key="7">
    <source>
        <dbReference type="ARBA" id="ARBA00023122"/>
    </source>
</evidence>
<dbReference type="Proteomes" id="UP001199424">
    <property type="component" value="Unassembled WGS sequence"/>
</dbReference>
<feature type="transmembrane region" description="Helical" evidence="11">
    <location>
        <begin position="155"/>
        <end position="174"/>
    </location>
</feature>
<evidence type="ECO:0000313" key="15">
    <source>
        <dbReference type="Proteomes" id="UP001199424"/>
    </source>
</evidence>
<dbReference type="InterPro" id="IPR046342">
    <property type="entry name" value="CBS_dom_sf"/>
</dbReference>
<accession>A0AAE3DH58</accession>
<dbReference type="InterPro" id="IPR000644">
    <property type="entry name" value="CBS_dom"/>
</dbReference>
<comment type="similarity">
    <text evidence="2">Belongs to the UPF0053 family.</text>
</comment>
<sequence length="462" mass="51264">MNDDPYGNLLPSSSVLPLPLALLLFLLFFVLGALFAMCESAAETANESRIKKDAESGEPRAKKLLEYLERSAGIISPLQSGMMLMGFFALAVAVTGFAPRLYNVFIRAALPTSAAAVLSALLCTLLCAGLYLTAADLAPKKFVAHKAAHGMQHTYKLCPMLCALSAVMHPFVLLCNLISDGLMRLLGNDPKALDETVTEEEILHMVGEGEEKGVIEENERDMITNIFDFNDTTVTEIMTHRTDICAIDEESTIAQAAVLAVENGFSRLPVYREDIDTIIGICYVKDFLPYVNQPVPDFIHLKDMVRPAYFIPETKKCSQLFKELKERRLQIAIIVDEYGGTAGLVTLEDLMESIFGNIQDEYDNEQEEIFRVSENEFTVDGTTSIDEISDLTDTELPEGDYDTIAGLVTDLLGRIPKENEHPSVQVCGLTITVLEIEDQRLSRLLIVKNDPRRTPEEETHED</sequence>
<feature type="transmembrane region" description="Helical" evidence="11">
    <location>
        <begin position="20"/>
        <end position="42"/>
    </location>
</feature>
<reference evidence="14" key="1">
    <citation type="submission" date="2021-10" db="EMBL/GenBank/DDBJ databases">
        <title>Anaerobic single-cell dispensing facilitates the cultivation of human gut bacteria.</title>
        <authorList>
            <person name="Afrizal A."/>
        </authorList>
    </citation>
    <scope>NUCLEOTIDE SEQUENCE</scope>
    <source>
        <strain evidence="14">CLA-AA-H250</strain>
    </source>
</reference>
<dbReference type="SMART" id="SM01091">
    <property type="entry name" value="CorC_HlyC"/>
    <property type="match status" value="1"/>
</dbReference>
<dbReference type="InterPro" id="IPR005170">
    <property type="entry name" value="Transptr-assoc_dom"/>
</dbReference>
<dbReference type="AlphaFoldDB" id="A0AAE3DH58"/>
<dbReference type="GO" id="GO:0050660">
    <property type="term" value="F:flavin adenine dinucleotide binding"/>
    <property type="evidence" value="ECO:0007669"/>
    <property type="project" value="InterPro"/>
</dbReference>
<feature type="domain" description="CBS" evidence="12">
    <location>
        <begin position="238"/>
        <end position="298"/>
    </location>
</feature>
<evidence type="ECO:0000259" key="12">
    <source>
        <dbReference type="PROSITE" id="PS51371"/>
    </source>
</evidence>
<dbReference type="Gene3D" id="3.30.465.10">
    <property type="match status" value="1"/>
</dbReference>
<evidence type="ECO:0000256" key="3">
    <source>
        <dbReference type="ARBA" id="ARBA00022475"/>
    </source>
</evidence>
<feature type="domain" description="CBS" evidence="12">
    <location>
        <begin position="304"/>
        <end position="361"/>
    </location>
</feature>
<evidence type="ECO:0000256" key="8">
    <source>
        <dbReference type="ARBA" id="ARBA00023136"/>
    </source>
</evidence>
<dbReference type="Pfam" id="PF00571">
    <property type="entry name" value="CBS"/>
    <property type="match status" value="2"/>
</dbReference>
<feature type="transmembrane region" description="Helical" evidence="11">
    <location>
        <begin position="82"/>
        <end position="102"/>
    </location>
</feature>
<dbReference type="GO" id="GO:0005886">
    <property type="term" value="C:plasma membrane"/>
    <property type="evidence" value="ECO:0007669"/>
    <property type="project" value="UniProtKB-SubCell"/>
</dbReference>
<keyword evidence="8 10" id="KW-0472">Membrane</keyword>
<evidence type="ECO:0000256" key="1">
    <source>
        <dbReference type="ARBA" id="ARBA00004651"/>
    </source>
</evidence>
<dbReference type="PANTHER" id="PTHR22777:SF32">
    <property type="entry name" value="UPF0053 INNER MEMBRANE PROTEIN YFJD"/>
    <property type="match status" value="1"/>
</dbReference>
<proteinExistence type="inferred from homology"/>
<dbReference type="InterPro" id="IPR016169">
    <property type="entry name" value="FAD-bd_PCMH_sub2"/>
</dbReference>
<gene>
    <name evidence="14" type="ORF">LKD31_05835</name>
</gene>
<keyword evidence="5" id="KW-0677">Repeat</keyword>
<dbReference type="SUPFAM" id="SSF54631">
    <property type="entry name" value="CBS-domain pair"/>
    <property type="match status" value="1"/>
</dbReference>
<keyword evidence="15" id="KW-1185">Reference proteome</keyword>
<dbReference type="PROSITE" id="PS51846">
    <property type="entry name" value="CNNM"/>
    <property type="match status" value="1"/>
</dbReference>
<protein>
    <submittedName>
        <fullName evidence="14">Hemolysin family protein</fullName>
    </submittedName>
</protein>
<dbReference type="Gene3D" id="3.10.580.10">
    <property type="entry name" value="CBS-domain"/>
    <property type="match status" value="1"/>
</dbReference>
<dbReference type="RefSeq" id="WP_308449001.1">
    <property type="nucleotide sequence ID" value="NZ_JAJEQC010000004.1"/>
</dbReference>
<evidence type="ECO:0000313" key="14">
    <source>
        <dbReference type="EMBL" id="MCC2136533.1"/>
    </source>
</evidence>
<evidence type="ECO:0000256" key="10">
    <source>
        <dbReference type="PROSITE-ProRule" id="PRU01193"/>
    </source>
</evidence>
<feature type="transmembrane region" description="Helical" evidence="11">
    <location>
        <begin position="114"/>
        <end position="134"/>
    </location>
</feature>
<organism evidence="14 15">
    <name type="scientific">Hominenteromicrobium mulieris</name>
    <dbReference type="NCBI Taxonomy" id="2885357"/>
    <lineage>
        <taxon>Bacteria</taxon>
        <taxon>Bacillati</taxon>
        <taxon>Bacillota</taxon>
        <taxon>Clostridia</taxon>
        <taxon>Eubacteriales</taxon>
        <taxon>Oscillospiraceae</taxon>
        <taxon>Hominenteromicrobium</taxon>
    </lineage>
</organism>
<dbReference type="InterPro" id="IPR002550">
    <property type="entry name" value="CNNM"/>
</dbReference>
<dbReference type="InterPro" id="IPR044751">
    <property type="entry name" value="Ion_transp-like_CBS"/>
</dbReference>
<keyword evidence="4 10" id="KW-0812">Transmembrane</keyword>
<keyword evidence="7 9" id="KW-0129">CBS domain</keyword>
<comment type="subcellular location">
    <subcellularLocation>
        <location evidence="1">Cell membrane</location>
        <topology evidence="1">Multi-pass membrane protein</topology>
    </subcellularLocation>
</comment>
<dbReference type="InterPro" id="IPR036318">
    <property type="entry name" value="FAD-bd_PCMH-like_sf"/>
</dbReference>
<dbReference type="FunFam" id="3.10.580.10:FF:000002">
    <property type="entry name" value="Magnesium/cobalt efflux protein CorC"/>
    <property type="match status" value="1"/>
</dbReference>
<dbReference type="PROSITE" id="PS51371">
    <property type="entry name" value="CBS"/>
    <property type="match status" value="2"/>
</dbReference>
<evidence type="ECO:0000256" key="11">
    <source>
        <dbReference type="SAM" id="Phobius"/>
    </source>
</evidence>
<dbReference type="SUPFAM" id="SSF56176">
    <property type="entry name" value="FAD-binding/transporter-associated domain-like"/>
    <property type="match status" value="1"/>
</dbReference>
<comment type="caution">
    <text evidence="14">The sequence shown here is derived from an EMBL/GenBank/DDBJ whole genome shotgun (WGS) entry which is preliminary data.</text>
</comment>
<dbReference type="Pfam" id="PF01595">
    <property type="entry name" value="CNNM"/>
    <property type="match status" value="1"/>
</dbReference>
<evidence type="ECO:0000256" key="6">
    <source>
        <dbReference type="ARBA" id="ARBA00022989"/>
    </source>
</evidence>
<evidence type="ECO:0000256" key="9">
    <source>
        <dbReference type="PROSITE-ProRule" id="PRU00703"/>
    </source>
</evidence>
<dbReference type="PANTHER" id="PTHR22777">
    <property type="entry name" value="HEMOLYSIN-RELATED"/>
    <property type="match status" value="1"/>
</dbReference>
<feature type="domain" description="CNNM transmembrane" evidence="13">
    <location>
        <begin position="14"/>
        <end position="219"/>
    </location>
</feature>
<name>A0AAE3DH58_9FIRM</name>